<dbReference type="AlphaFoldDB" id="A0A0D7CLB6"/>
<evidence type="ECO:0000256" key="2">
    <source>
        <dbReference type="ARBA" id="ARBA00022837"/>
    </source>
</evidence>
<dbReference type="PATRIC" id="fig|1240678.4.peg.3970"/>
<sequence>MTTQAQDTLLNQKIDICFGHIDADGNGSLDREDLFTLGARLLAAFGEAATSPKGTRLMDGMVTFWDAVASAADADGDGRLTPEEYRTGMKGAFITSGEGFSQAFRPMLEGVCGLLDTNGDGEVDEKEFQVWQEVFRTAPQDRAAAFQALDADGSGKLSVDELLDAMHQYYTSTDPNAPGNVLYGPLN</sequence>
<evidence type="ECO:0000259" key="3">
    <source>
        <dbReference type="PROSITE" id="PS50222"/>
    </source>
</evidence>
<dbReference type="Pfam" id="PF13202">
    <property type="entry name" value="EF-hand_5"/>
    <property type="match status" value="4"/>
</dbReference>
<dbReference type="InterPro" id="IPR011992">
    <property type="entry name" value="EF-hand-dom_pair"/>
</dbReference>
<evidence type="ECO:0000313" key="5">
    <source>
        <dbReference type="Proteomes" id="UP000032458"/>
    </source>
</evidence>
<reference evidence="4 5" key="1">
    <citation type="submission" date="2014-09" db="EMBL/GenBank/DDBJ databases">
        <title>Draft genome sequence of Streptomyces natalensis ATCC 27448, producer of the antifungal pimaricin.</title>
        <authorList>
            <person name="Mendes M.V."/>
            <person name="Beites T."/>
            <person name="Pires S."/>
            <person name="Santos C.L."/>
            <person name="Moradas-Ferreira P."/>
        </authorList>
    </citation>
    <scope>NUCLEOTIDE SEQUENCE [LARGE SCALE GENOMIC DNA]</scope>
    <source>
        <strain evidence="4 5">ATCC 27448</strain>
    </source>
</reference>
<dbReference type="Gene3D" id="1.10.238.10">
    <property type="entry name" value="EF-hand"/>
    <property type="match status" value="1"/>
</dbReference>
<dbReference type="SMART" id="SM00054">
    <property type="entry name" value="EFh"/>
    <property type="match status" value="4"/>
</dbReference>
<feature type="domain" description="EF-hand" evidence="3">
    <location>
        <begin position="60"/>
        <end position="95"/>
    </location>
</feature>
<dbReference type="GO" id="GO:0005509">
    <property type="term" value="F:calcium ion binding"/>
    <property type="evidence" value="ECO:0007669"/>
    <property type="project" value="InterPro"/>
</dbReference>
<dbReference type="SUPFAM" id="SSF47473">
    <property type="entry name" value="EF-hand"/>
    <property type="match status" value="1"/>
</dbReference>
<proteinExistence type="predicted"/>
<dbReference type="InterPro" id="IPR018247">
    <property type="entry name" value="EF_Hand_1_Ca_BS"/>
</dbReference>
<dbReference type="CDD" id="cd00051">
    <property type="entry name" value="EFh"/>
    <property type="match status" value="1"/>
</dbReference>
<dbReference type="InterPro" id="IPR002048">
    <property type="entry name" value="EF_hand_dom"/>
</dbReference>
<dbReference type="PANTHER" id="PTHR23050">
    <property type="entry name" value="CALCIUM BINDING PROTEIN"/>
    <property type="match status" value="1"/>
</dbReference>
<organism evidence="4 5">
    <name type="scientific">Streptomyces natalensis ATCC 27448</name>
    <dbReference type="NCBI Taxonomy" id="1240678"/>
    <lineage>
        <taxon>Bacteria</taxon>
        <taxon>Bacillati</taxon>
        <taxon>Actinomycetota</taxon>
        <taxon>Actinomycetes</taxon>
        <taxon>Kitasatosporales</taxon>
        <taxon>Streptomycetaceae</taxon>
        <taxon>Streptomyces</taxon>
    </lineage>
</organism>
<name>A0A0D7CLB6_9ACTN</name>
<keyword evidence="2" id="KW-0106">Calcium</keyword>
<dbReference type="InterPro" id="IPR050145">
    <property type="entry name" value="Centrin_CML-like"/>
</dbReference>
<evidence type="ECO:0000313" key="4">
    <source>
        <dbReference type="EMBL" id="KIZ17009.1"/>
    </source>
</evidence>
<protein>
    <submittedName>
        <fullName evidence="4">Calcium-binding protein</fullName>
    </submittedName>
</protein>
<keyword evidence="5" id="KW-1185">Reference proteome</keyword>
<dbReference type="RefSeq" id="WP_030065467.1">
    <property type="nucleotide sequence ID" value="NZ_JRKI01000026.1"/>
</dbReference>
<evidence type="ECO:0000256" key="1">
    <source>
        <dbReference type="ARBA" id="ARBA00022737"/>
    </source>
</evidence>
<comment type="caution">
    <text evidence="4">The sequence shown here is derived from an EMBL/GenBank/DDBJ whole genome shotgun (WGS) entry which is preliminary data.</text>
</comment>
<dbReference type="PROSITE" id="PS50222">
    <property type="entry name" value="EF_HAND_2"/>
    <property type="match status" value="2"/>
</dbReference>
<accession>A0A0D7CLB6</accession>
<feature type="domain" description="EF-hand" evidence="3">
    <location>
        <begin position="137"/>
        <end position="172"/>
    </location>
</feature>
<dbReference type="PROSITE" id="PS00018">
    <property type="entry name" value="EF_HAND_1"/>
    <property type="match status" value="3"/>
</dbReference>
<dbReference type="EMBL" id="JRKI01000026">
    <property type="protein sequence ID" value="KIZ17009.1"/>
    <property type="molecule type" value="Genomic_DNA"/>
</dbReference>
<keyword evidence="1" id="KW-0677">Repeat</keyword>
<dbReference type="Proteomes" id="UP000032458">
    <property type="component" value="Unassembled WGS sequence"/>
</dbReference>
<gene>
    <name evidence="4" type="ORF">SNA_18850</name>
</gene>